<keyword evidence="2" id="KW-1185">Reference proteome</keyword>
<dbReference type="RefSeq" id="WP_345972689.1">
    <property type="nucleotide sequence ID" value="NZ_CP147920.1"/>
</dbReference>
<dbReference type="Proteomes" id="UP001447842">
    <property type="component" value="Chromosome"/>
</dbReference>
<reference evidence="1 2" key="1">
    <citation type="submission" date="2024-03" db="EMBL/GenBank/DDBJ databases">
        <title>Sulfurimonas sp. HSL3-1.</title>
        <authorList>
            <person name="Wang S."/>
        </authorList>
    </citation>
    <scope>NUCLEOTIDE SEQUENCE [LARGE SCALE GENOMIC DNA]</scope>
    <source>
        <strain evidence="1 2">HSL3-1</strain>
    </source>
</reference>
<dbReference type="EMBL" id="CP147920">
    <property type="protein sequence ID" value="XAU15082.1"/>
    <property type="molecule type" value="Genomic_DNA"/>
</dbReference>
<protein>
    <submittedName>
        <fullName evidence="1">Uncharacterized protein</fullName>
    </submittedName>
</protein>
<evidence type="ECO:0000313" key="2">
    <source>
        <dbReference type="Proteomes" id="UP001447842"/>
    </source>
</evidence>
<name>A0ABZ3HCK0_9BACT</name>
<gene>
    <name evidence="1" type="ORF">WCY31_12695</name>
</gene>
<sequence length="62" mass="7398">MEAANRFNPNAINYIERTYTERRSASELAKMLAFDNNESREEILARVRRELTEYWEGKRLSS</sequence>
<organism evidence="1 2">
    <name type="scientific">Sulfurimonas diazotrophicus</name>
    <dbReference type="NCBI Taxonomy" id="3131939"/>
    <lineage>
        <taxon>Bacteria</taxon>
        <taxon>Pseudomonadati</taxon>
        <taxon>Campylobacterota</taxon>
        <taxon>Epsilonproteobacteria</taxon>
        <taxon>Campylobacterales</taxon>
        <taxon>Sulfurimonadaceae</taxon>
        <taxon>Sulfurimonas</taxon>
    </lineage>
</organism>
<proteinExistence type="predicted"/>
<accession>A0ABZ3HCK0</accession>
<evidence type="ECO:0000313" key="1">
    <source>
        <dbReference type="EMBL" id="XAU15082.1"/>
    </source>
</evidence>